<dbReference type="Proteomes" id="UP000663874">
    <property type="component" value="Unassembled WGS sequence"/>
</dbReference>
<dbReference type="AlphaFoldDB" id="A0A819RM93"/>
<evidence type="ECO:0000313" key="2">
    <source>
        <dbReference type="Proteomes" id="UP000663874"/>
    </source>
</evidence>
<proteinExistence type="predicted"/>
<sequence length="129" mass="14726">MKHIFTHLLSLYEHSDLHLRGAYANILATLIQTTIHRLTLSSLSNSFNNSSIDQCSLVSTVSQDSSSYAFTIIGIELLEYSIQHNDIDFRILTYLEQQQEQLKQQYPDIGVRKATASTFAKFIDHNSFL</sequence>
<evidence type="ECO:0000313" key="1">
    <source>
        <dbReference type="EMBL" id="CAF4049472.1"/>
    </source>
</evidence>
<gene>
    <name evidence="1" type="ORF">FNK824_LOCUS28623</name>
</gene>
<protein>
    <submittedName>
        <fullName evidence="1">Uncharacterized protein</fullName>
    </submittedName>
</protein>
<reference evidence="1" key="1">
    <citation type="submission" date="2021-02" db="EMBL/GenBank/DDBJ databases">
        <authorList>
            <person name="Nowell W R."/>
        </authorList>
    </citation>
    <scope>NUCLEOTIDE SEQUENCE</scope>
</reference>
<accession>A0A819RM93</accession>
<organism evidence="1 2">
    <name type="scientific">Rotaria sordida</name>
    <dbReference type="NCBI Taxonomy" id="392033"/>
    <lineage>
        <taxon>Eukaryota</taxon>
        <taxon>Metazoa</taxon>
        <taxon>Spiralia</taxon>
        <taxon>Gnathifera</taxon>
        <taxon>Rotifera</taxon>
        <taxon>Eurotatoria</taxon>
        <taxon>Bdelloidea</taxon>
        <taxon>Philodinida</taxon>
        <taxon>Philodinidae</taxon>
        <taxon>Rotaria</taxon>
    </lineage>
</organism>
<name>A0A819RM93_9BILA</name>
<dbReference type="EMBL" id="CAJOBE010007924">
    <property type="protein sequence ID" value="CAF4049472.1"/>
    <property type="molecule type" value="Genomic_DNA"/>
</dbReference>
<comment type="caution">
    <text evidence="1">The sequence shown here is derived from an EMBL/GenBank/DDBJ whole genome shotgun (WGS) entry which is preliminary data.</text>
</comment>